<reference evidence="2 3" key="1">
    <citation type="journal article" date="2015" name="Microbiome">
        <title>Genomic resolution of linkages in carbon, nitrogen, and sulfur cycling among widespread estuary sediment bacteria.</title>
        <authorList>
            <person name="Baker B.J."/>
            <person name="Lazar C.S."/>
            <person name="Teske A.P."/>
            <person name="Dick G.J."/>
        </authorList>
    </citation>
    <scope>NUCLEOTIDE SEQUENCE [LARGE SCALE GENOMIC DNA]</scope>
    <source>
        <strain evidence="2">SM23_40</strain>
    </source>
</reference>
<keyword evidence="1" id="KW-1133">Transmembrane helix</keyword>
<comment type="caution">
    <text evidence="2">The sequence shown here is derived from an EMBL/GenBank/DDBJ whole genome shotgun (WGS) entry which is preliminary data.</text>
</comment>
<feature type="transmembrane region" description="Helical" evidence="1">
    <location>
        <begin position="20"/>
        <end position="41"/>
    </location>
</feature>
<proteinExistence type="predicted"/>
<name>A0A0S8G8T1_UNCT6</name>
<dbReference type="EMBL" id="LJUI01000040">
    <property type="protein sequence ID" value="KPK69310.1"/>
    <property type="molecule type" value="Genomic_DNA"/>
</dbReference>
<accession>A0A0S8G8T1</accession>
<gene>
    <name evidence="2" type="ORF">AMJ82_05865</name>
</gene>
<protein>
    <submittedName>
        <fullName evidence="2">Phosphate ABC transporter permease</fullName>
    </submittedName>
</protein>
<dbReference type="Proteomes" id="UP000051717">
    <property type="component" value="Unassembled WGS sequence"/>
</dbReference>
<evidence type="ECO:0000256" key="1">
    <source>
        <dbReference type="SAM" id="Phobius"/>
    </source>
</evidence>
<sequence length="223" mass="25687">MESKTQLGTRKLLDRSFTGLGVGSIVLMVAALIIVLGPIFVRGWGSFVFRATVEYRQMMLESFGRGDPEIILAETAAAERARQPVYDMIAAFEEELDEMGSPERREYRGYLGELKDRLRELLGPLPGEPRPVLPRSQYGQTRWDRAVVKLQDVLYVEEYDYSDPTRMGQRVLVPRVKDFEGTTLEPLFAYIEQNLTEMLRPRLTFYWRFLFDTSVDAHFFGGI</sequence>
<keyword evidence="1" id="KW-0472">Membrane</keyword>
<dbReference type="AlphaFoldDB" id="A0A0S8G8T1"/>
<keyword evidence="1" id="KW-0812">Transmembrane</keyword>
<evidence type="ECO:0000313" key="2">
    <source>
        <dbReference type="EMBL" id="KPK69310.1"/>
    </source>
</evidence>
<feature type="non-terminal residue" evidence="2">
    <location>
        <position position="223"/>
    </location>
</feature>
<organism evidence="2 3">
    <name type="scientific">candidate division TA06 bacterium SM23_40</name>
    <dbReference type="NCBI Taxonomy" id="1703774"/>
    <lineage>
        <taxon>Bacteria</taxon>
        <taxon>Bacteria division TA06</taxon>
    </lineage>
</organism>
<evidence type="ECO:0000313" key="3">
    <source>
        <dbReference type="Proteomes" id="UP000051717"/>
    </source>
</evidence>